<dbReference type="Proteomes" id="UP001190700">
    <property type="component" value="Unassembled WGS sequence"/>
</dbReference>
<dbReference type="EMBL" id="LGRX02033150">
    <property type="protein sequence ID" value="KAK3242569.1"/>
    <property type="molecule type" value="Genomic_DNA"/>
</dbReference>
<comment type="caution">
    <text evidence="2">The sequence shown here is derived from an EMBL/GenBank/DDBJ whole genome shotgun (WGS) entry which is preliminary data.</text>
</comment>
<organism evidence="2 3">
    <name type="scientific">Cymbomonas tetramitiformis</name>
    <dbReference type="NCBI Taxonomy" id="36881"/>
    <lineage>
        <taxon>Eukaryota</taxon>
        <taxon>Viridiplantae</taxon>
        <taxon>Chlorophyta</taxon>
        <taxon>Pyramimonadophyceae</taxon>
        <taxon>Pyramimonadales</taxon>
        <taxon>Pyramimonadaceae</taxon>
        <taxon>Cymbomonas</taxon>
    </lineage>
</organism>
<evidence type="ECO:0000313" key="3">
    <source>
        <dbReference type="Proteomes" id="UP001190700"/>
    </source>
</evidence>
<proteinExistence type="predicted"/>
<name>A0AAE0BV52_9CHLO</name>
<accession>A0AAE0BV52</accession>
<feature type="region of interest" description="Disordered" evidence="1">
    <location>
        <begin position="1"/>
        <end position="26"/>
    </location>
</feature>
<keyword evidence="3" id="KW-1185">Reference proteome</keyword>
<gene>
    <name evidence="2" type="ORF">CYMTET_47728</name>
</gene>
<protein>
    <submittedName>
        <fullName evidence="2">Uncharacterized protein</fullName>
    </submittedName>
</protein>
<sequence length="154" mass="17649">MSERSINKRKRPEESENDDASPQKPWDSFSIADLEELERLTRNQIEECAIPVDLSSFLGFDEANTIPSDLVKCFWYHIKKKSLSINALLRKYNNRGGSDIGFLSILGSDQDSRDVVREFLEHLRTDDPVHDAALQAYNKNSWRASKGADRPHAR</sequence>
<feature type="compositionally biased region" description="Basic and acidic residues" evidence="1">
    <location>
        <begin position="1"/>
        <end position="14"/>
    </location>
</feature>
<evidence type="ECO:0000256" key="1">
    <source>
        <dbReference type="SAM" id="MobiDB-lite"/>
    </source>
</evidence>
<reference evidence="2 3" key="1">
    <citation type="journal article" date="2015" name="Genome Biol. Evol.">
        <title>Comparative Genomics of a Bacterivorous Green Alga Reveals Evolutionary Causalities and Consequences of Phago-Mixotrophic Mode of Nutrition.</title>
        <authorList>
            <person name="Burns J.A."/>
            <person name="Paasch A."/>
            <person name="Narechania A."/>
            <person name="Kim E."/>
        </authorList>
    </citation>
    <scope>NUCLEOTIDE SEQUENCE [LARGE SCALE GENOMIC DNA]</scope>
    <source>
        <strain evidence="2 3">PLY_AMNH</strain>
    </source>
</reference>
<evidence type="ECO:0000313" key="2">
    <source>
        <dbReference type="EMBL" id="KAK3242569.1"/>
    </source>
</evidence>
<dbReference type="AlphaFoldDB" id="A0AAE0BV52"/>